<protein>
    <submittedName>
        <fullName evidence="2">Uncharacterized protein</fullName>
    </submittedName>
</protein>
<feature type="transmembrane region" description="Helical" evidence="1">
    <location>
        <begin position="96"/>
        <end position="117"/>
    </location>
</feature>
<name>A0ABT9ZWU4_9BACI</name>
<evidence type="ECO:0000256" key="1">
    <source>
        <dbReference type="SAM" id="Phobius"/>
    </source>
</evidence>
<organism evidence="2 3">
    <name type="scientific">Evansella vedderi</name>
    <dbReference type="NCBI Taxonomy" id="38282"/>
    <lineage>
        <taxon>Bacteria</taxon>
        <taxon>Bacillati</taxon>
        <taxon>Bacillota</taxon>
        <taxon>Bacilli</taxon>
        <taxon>Bacillales</taxon>
        <taxon>Bacillaceae</taxon>
        <taxon>Evansella</taxon>
    </lineage>
</organism>
<evidence type="ECO:0000313" key="2">
    <source>
        <dbReference type="EMBL" id="MDQ0255708.1"/>
    </source>
</evidence>
<keyword evidence="1" id="KW-0812">Transmembrane</keyword>
<proteinExistence type="predicted"/>
<keyword evidence="3" id="KW-1185">Reference proteome</keyword>
<keyword evidence="1" id="KW-0472">Membrane</keyword>
<dbReference type="EMBL" id="JAUSUG010000012">
    <property type="protein sequence ID" value="MDQ0255708.1"/>
    <property type="molecule type" value="Genomic_DNA"/>
</dbReference>
<feature type="transmembrane region" description="Helical" evidence="1">
    <location>
        <begin position="65"/>
        <end position="84"/>
    </location>
</feature>
<accession>A0ABT9ZWU4</accession>
<gene>
    <name evidence="2" type="ORF">J2S74_003090</name>
</gene>
<dbReference type="RefSeq" id="WP_307326795.1">
    <property type="nucleotide sequence ID" value="NZ_JAUSUG010000012.1"/>
</dbReference>
<reference evidence="2 3" key="1">
    <citation type="submission" date="2023-07" db="EMBL/GenBank/DDBJ databases">
        <title>Genomic Encyclopedia of Type Strains, Phase IV (KMG-IV): sequencing the most valuable type-strain genomes for metagenomic binning, comparative biology and taxonomic classification.</title>
        <authorList>
            <person name="Goeker M."/>
        </authorList>
    </citation>
    <scope>NUCLEOTIDE SEQUENCE [LARGE SCALE GENOMIC DNA]</scope>
    <source>
        <strain evidence="2 3">DSM 9768</strain>
    </source>
</reference>
<evidence type="ECO:0000313" key="3">
    <source>
        <dbReference type="Proteomes" id="UP001230005"/>
    </source>
</evidence>
<keyword evidence="1" id="KW-1133">Transmembrane helix</keyword>
<sequence length="141" mass="16409">MNKKLSFRGDAHKFYLKLKRQIDSGEDPRLLRELKEIREIRDFYSSLNVSTLKNIKFRILKEKSGSGVIPILVTAIPWGFFIFGKKIQDVLANDSYIWIILICIYIIAVSLSVIIHFRERAWASVHLQIIEDTIEFKNGTP</sequence>
<comment type="caution">
    <text evidence="2">The sequence shown here is derived from an EMBL/GenBank/DDBJ whole genome shotgun (WGS) entry which is preliminary data.</text>
</comment>
<dbReference type="Proteomes" id="UP001230005">
    <property type="component" value="Unassembled WGS sequence"/>
</dbReference>